<feature type="active site" description="For GATase activity" evidence="9">
    <location>
        <position position="2"/>
    </location>
</feature>
<dbReference type="InterPro" id="IPR017932">
    <property type="entry name" value="GATase_2_dom"/>
</dbReference>
<organism evidence="13 14">
    <name type="scientific">Streptacidiphilus jiangxiensis</name>
    <dbReference type="NCBI Taxonomy" id="235985"/>
    <lineage>
        <taxon>Bacteria</taxon>
        <taxon>Bacillati</taxon>
        <taxon>Actinomycetota</taxon>
        <taxon>Actinomycetes</taxon>
        <taxon>Kitasatosporales</taxon>
        <taxon>Streptomycetaceae</taxon>
        <taxon>Streptacidiphilus</taxon>
    </lineage>
</organism>
<feature type="binding site" evidence="10">
    <location>
        <position position="260"/>
    </location>
    <ligand>
        <name>ATP</name>
        <dbReference type="ChEBI" id="CHEBI:30616"/>
    </ligand>
</feature>
<dbReference type="PANTHER" id="PTHR43284">
    <property type="entry name" value="ASPARAGINE SYNTHETASE (GLUTAMINE-HYDROLYZING)"/>
    <property type="match status" value="1"/>
</dbReference>
<dbReference type="NCBIfam" id="TIGR01536">
    <property type="entry name" value="asn_synth_AEB"/>
    <property type="match status" value="1"/>
</dbReference>
<dbReference type="GO" id="GO:0005524">
    <property type="term" value="F:ATP binding"/>
    <property type="evidence" value="ECO:0007669"/>
    <property type="project" value="UniProtKB-KW"/>
</dbReference>
<keyword evidence="14" id="KW-1185">Reference proteome</keyword>
<dbReference type="CDD" id="cd01991">
    <property type="entry name" value="Asn_synthase_B_C"/>
    <property type="match status" value="1"/>
</dbReference>
<evidence type="ECO:0000313" key="13">
    <source>
        <dbReference type="EMBL" id="SEM10430.1"/>
    </source>
</evidence>
<keyword evidence="4 10" id="KW-0547">Nucleotide-binding</keyword>
<dbReference type="Gene3D" id="3.40.50.620">
    <property type="entry name" value="HUPs"/>
    <property type="match status" value="1"/>
</dbReference>
<dbReference type="RefSeq" id="WP_042446191.1">
    <property type="nucleotide sequence ID" value="NZ_BBPN01000010.1"/>
</dbReference>
<evidence type="ECO:0000256" key="7">
    <source>
        <dbReference type="ARBA" id="ARBA00022962"/>
    </source>
</evidence>
<dbReference type="InterPro" id="IPR006426">
    <property type="entry name" value="Asn_synth_AEB"/>
</dbReference>
<gene>
    <name evidence="13" type="ORF">SAMN05414137_118139</name>
</gene>
<keyword evidence="9" id="KW-0028">Amino-acid biosynthesis</keyword>
<dbReference type="AlphaFoldDB" id="A0A1H7VMP5"/>
<comment type="catalytic activity">
    <reaction evidence="8">
        <text>L-aspartate + L-glutamine + ATP + H2O = L-asparagine + L-glutamate + AMP + diphosphate + H(+)</text>
        <dbReference type="Rhea" id="RHEA:12228"/>
        <dbReference type="ChEBI" id="CHEBI:15377"/>
        <dbReference type="ChEBI" id="CHEBI:15378"/>
        <dbReference type="ChEBI" id="CHEBI:29985"/>
        <dbReference type="ChEBI" id="CHEBI:29991"/>
        <dbReference type="ChEBI" id="CHEBI:30616"/>
        <dbReference type="ChEBI" id="CHEBI:33019"/>
        <dbReference type="ChEBI" id="CHEBI:58048"/>
        <dbReference type="ChEBI" id="CHEBI:58359"/>
        <dbReference type="ChEBI" id="CHEBI:456215"/>
        <dbReference type="EC" id="6.3.5.4"/>
    </reaction>
</comment>
<name>A0A1H7VMP5_STRJI</name>
<dbReference type="Pfam" id="PF00733">
    <property type="entry name" value="Asn_synthase"/>
    <property type="match status" value="1"/>
</dbReference>
<keyword evidence="5 10" id="KW-0067">ATP-binding</keyword>
<dbReference type="Gene3D" id="3.60.20.10">
    <property type="entry name" value="Glutamine Phosphoribosylpyrophosphate, subunit 1, domain 1"/>
    <property type="match status" value="1"/>
</dbReference>
<dbReference type="PROSITE" id="PS51278">
    <property type="entry name" value="GATASE_TYPE_2"/>
    <property type="match status" value="1"/>
</dbReference>
<dbReference type="STRING" id="235985.SAMN05414137_118139"/>
<dbReference type="Proteomes" id="UP000183015">
    <property type="component" value="Unassembled WGS sequence"/>
</dbReference>
<keyword evidence="6 9" id="KW-0061">Asparagine biosynthesis</keyword>
<evidence type="ECO:0000256" key="6">
    <source>
        <dbReference type="ARBA" id="ARBA00022888"/>
    </source>
</evidence>
<dbReference type="GO" id="GO:0006529">
    <property type="term" value="P:asparagine biosynthetic process"/>
    <property type="evidence" value="ECO:0007669"/>
    <property type="project" value="UniProtKB-KW"/>
</dbReference>
<comment type="pathway">
    <text evidence="1">Amino-acid biosynthesis; L-asparagine biosynthesis; L-asparagine from L-aspartate (L-Gln route): step 1/1.</text>
</comment>
<accession>A0A1H7VMP5</accession>
<evidence type="ECO:0000256" key="9">
    <source>
        <dbReference type="PIRSR" id="PIRSR001589-1"/>
    </source>
</evidence>
<dbReference type="Pfam" id="PF13537">
    <property type="entry name" value="GATase_7"/>
    <property type="match status" value="1"/>
</dbReference>
<dbReference type="EMBL" id="FOAZ01000018">
    <property type="protein sequence ID" value="SEM10430.1"/>
    <property type="molecule type" value="Genomic_DNA"/>
</dbReference>
<protein>
    <recommendedName>
        <fullName evidence="3">asparagine synthase (glutamine-hydrolyzing)</fullName>
        <ecNumber evidence="3">6.3.5.4</ecNumber>
    </recommendedName>
</protein>
<dbReference type="CDD" id="cd00712">
    <property type="entry name" value="AsnB"/>
    <property type="match status" value="1"/>
</dbReference>
<evidence type="ECO:0000256" key="2">
    <source>
        <dbReference type="ARBA" id="ARBA00005752"/>
    </source>
</evidence>
<dbReference type="PANTHER" id="PTHR43284:SF1">
    <property type="entry name" value="ASPARAGINE SYNTHETASE"/>
    <property type="match status" value="1"/>
</dbReference>
<dbReference type="SUPFAM" id="SSF56235">
    <property type="entry name" value="N-terminal nucleophile aminohydrolases (Ntn hydrolases)"/>
    <property type="match status" value="1"/>
</dbReference>
<evidence type="ECO:0000256" key="1">
    <source>
        <dbReference type="ARBA" id="ARBA00005187"/>
    </source>
</evidence>
<sequence>MCGITGWADWSRSLADEGRTVAAMAATLGCGAADSTRSRLAAHAALAWCGRGEGGEDGAGRGTADAAEQVVVAFDGELYNRAELRAELERRGCRPRGGSDRELVRWAFLEWDEAAFDRLVGMYALAVWDGRDERLLLVRDRLGIKPLYWARCGEGVLFGTAPRAVLAHPRFPAEVDAEGLAALFTVAIKPPGVGVYRNLREVRPGHLVRVGQGGAREHRYWSLRTAPHTDDLPTTVAEVRRLLGQAVGEQSQSEVPLVALLSGGIDSSAIVGLAAEALTPDGGKLATYSLDFADGERDFKADALHVSRDAPFVRAVVDHVGTRHSEVVVQAPALTDELGNTLRARDMPGVGDLDASLLLLFREVRKQAEVALSGEGADDIFGGYPWFLGEAGQATANFPWSAGVTDRNAQLSPELRAVLDLEGYVADAYADALAEVPHLDGETGPDRRLREVFHLQLTRFLPFLLDRKDRMSRANGLEVRVPFCDHRLVEYLWNVPWEYKRAGGQEKGLLRAAVADLLPEQVVNRPKSGFPFGQSPQYLEAVRQSVRQIIDEPSSPVRGLVNEAAVRAMVDSDAWFNGKFTPPPWLPRVIQLDQWLREYGVSVVL</sequence>
<dbReference type="InterPro" id="IPR029055">
    <property type="entry name" value="Ntn_hydrolases_N"/>
</dbReference>
<dbReference type="EC" id="6.3.5.4" evidence="3"/>
<evidence type="ECO:0000256" key="4">
    <source>
        <dbReference type="ARBA" id="ARBA00022741"/>
    </source>
</evidence>
<evidence type="ECO:0000259" key="12">
    <source>
        <dbReference type="PROSITE" id="PS51278"/>
    </source>
</evidence>
<dbReference type="InterPro" id="IPR033738">
    <property type="entry name" value="AsnB_N"/>
</dbReference>
<evidence type="ECO:0000256" key="10">
    <source>
        <dbReference type="PIRSR" id="PIRSR001589-2"/>
    </source>
</evidence>
<dbReference type="InterPro" id="IPR014729">
    <property type="entry name" value="Rossmann-like_a/b/a_fold"/>
</dbReference>
<evidence type="ECO:0000256" key="11">
    <source>
        <dbReference type="PIRSR" id="PIRSR001589-3"/>
    </source>
</evidence>
<evidence type="ECO:0000256" key="8">
    <source>
        <dbReference type="ARBA" id="ARBA00048741"/>
    </source>
</evidence>
<dbReference type="eggNOG" id="COG0367">
    <property type="taxonomic scope" value="Bacteria"/>
</dbReference>
<keyword evidence="7 9" id="KW-0315">Glutamine amidotransferase</keyword>
<dbReference type="SUPFAM" id="SSF52402">
    <property type="entry name" value="Adenine nucleotide alpha hydrolases-like"/>
    <property type="match status" value="1"/>
</dbReference>
<proteinExistence type="inferred from homology"/>
<evidence type="ECO:0000256" key="5">
    <source>
        <dbReference type="ARBA" id="ARBA00022840"/>
    </source>
</evidence>
<feature type="binding site" evidence="10">
    <location>
        <position position="100"/>
    </location>
    <ligand>
        <name>L-glutamine</name>
        <dbReference type="ChEBI" id="CHEBI:58359"/>
    </ligand>
</feature>
<feature type="binding site" evidence="10">
    <location>
        <begin position="373"/>
        <end position="374"/>
    </location>
    <ligand>
        <name>ATP</name>
        <dbReference type="ChEBI" id="CHEBI:30616"/>
    </ligand>
</feature>
<dbReference type="InterPro" id="IPR051786">
    <property type="entry name" value="ASN_synthetase/amidase"/>
</dbReference>
<comment type="similarity">
    <text evidence="2">Belongs to the asparagine synthetase family.</text>
</comment>
<dbReference type="InterPro" id="IPR001962">
    <property type="entry name" value="Asn_synthase"/>
</dbReference>
<dbReference type="GO" id="GO:0005829">
    <property type="term" value="C:cytosol"/>
    <property type="evidence" value="ECO:0007669"/>
    <property type="project" value="TreeGrafter"/>
</dbReference>
<evidence type="ECO:0000313" key="14">
    <source>
        <dbReference type="Proteomes" id="UP000183015"/>
    </source>
</evidence>
<feature type="site" description="Important for beta-aspartyl-AMP intermediate formation" evidence="11">
    <location>
        <position position="375"/>
    </location>
</feature>
<evidence type="ECO:0000256" key="3">
    <source>
        <dbReference type="ARBA" id="ARBA00012737"/>
    </source>
</evidence>
<reference evidence="14" key="1">
    <citation type="submission" date="2016-10" db="EMBL/GenBank/DDBJ databases">
        <authorList>
            <person name="Varghese N."/>
        </authorList>
    </citation>
    <scope>NUCLEOTIDE SEQUENCE [LARGE SCALE GENOMIC DNA]</scope>
    <source>
        <strain evidence="14">DSM 45096 / BCRC 16803 / CGMCC 4.1857 / CIP 109030 / JCM 12277 / KCTC 19219 / NBRC 100920 / 33214</strain>
    </source>
</reference>
<dbReference type="OrthoDB" id="9763290at2"/>
<dbReference type="PIRSF" id="PIRSF001589">
    <property type="entry name" value="Asn_synthetase_glu-h"/>
    <property type="match status" value="1"/>
</dbReference>
<feature type="domain" description="Glutamine amidotransferase type-2" evidence="12">
    <location>
        <begin position="2"/>
        <end position="213"/>
    </location>
</feature>
<dbReference type="GO" id="GO:0004066">
    <property type="term" value="F:asparagine synthase (glutamine-hydrolyzing) activity"/>
    <property type="evidence" value="ECO:0007669"/>
    <property type="project" value="UniProtKB-EC"/>
</dbReference>